<evidence type="ECO:0000256" key="6">
    <source>
        <dbReference type="ARBA" id="ARBA00022692"/>
    </source>
</evidence>
<feature type="transmembrane region" description="Helical" evidence="14">
    <location>
        <begin position="173"/>
        <end position="194"/>
    </location>
</feature>
<evidence type="ECO:0000313" key="17">
    <source>
        <dbReference type="Ensembl" id="ENSSFOP00015020971.2"/>
    </source>
</evidence>
<dbReference type="PANTHER" id="PTHR21324:SF3">
    <property type="entry name" value="MODULATOR OF MACROAUTOPHAGY TMEM150B"/>
    <property type="match status" value="1"/>
</dbReference>
<keyword evidence="11" id="KW-0325">Glycoprotein</keyword>
<dbReference type="Pfam" id="PF10277">
    <property type="entry name" value="Frag1"/>
    <property type="match status" value="1"/>
</dbReference>
<evidence type="ECO:0000313" key="18">
    <source>
        <dbReference type="Proteomes" id="UP000694397"/>
    </source>
</evidence>
<evidence type="ECO:0000256" key="13">
    <source>
        <dbReference type="ARBA" id="ARBA00045144"/>
    </source>
</evidence>
<feature type="transmembrane region" description="Helical" evidence="14">
    <location>
        <begin position="83"/>
        <end position="102"/>
    </location>
</feature>
<keyword evidence="7" id="KW-0967">Endosome</keyword>
<dbReference type="PANTHER" id="PTHR21324">
    <property type="entry name" value="FASTING-INDUCIBLE INTEGRAL MEMBRANE PROTEIN TM6P1-RELATED"/>
    <property type="match status" value="1"/>
</dbReference>
<feature type="domain" description="CWH43-like N-terminal" evidence="16">
    <location>
        <begin position="4"/>
        <end position="199"/>
    </location>
</feature>
<evidence type="ECO:0000256" key="8">
    <source>
        <dbReference type="ARBA" id="ARBA00022989"/>
    </source>
</evidence>
<keyword evidence="10 14" id="KW-0472">Membrane</keyword>
<sequence length="235" mass="26266">MWAWALLPISLTVLGTLGIFAVCAVAVSNGTVNITATLPYISTCGNFNPQSCFFSQLANILLWIVAIRFYQIRDCGLVTRGKTVLNVISLILGIMCALGTSFTGNFQVHPLLHVLHLTGAGLAFFGGMLYFWLQVFLHKDTCCVAMVRFILCLSGSIFIVIMFILYFNGYHSIGAACEWMAVLIFFILFGLFAVDFQHIKDFKVVVQFSLKVRNADIMLLLLCTVYSLDRRQRSF</sequence>
<reference evidence="17 18" key="1">
    <citation type="submission" date="2019-04" db="EMBL/GenBank/DDBJ databases">
        <authorList>
            <consortium name="Wellcome Sanger Institute Data Sharing"/>
        </authorList>
    </citation>
    <scope>NUCLEOTIDE SEQUENCE [LARGE SCALE GENOMIC DNA]</scope>
</reference>
<dbReference type="InterPro" id="IPR050911">
    <property type="entry name" value="DRAM/TMEM150_Autophagy_Mod"/>
</dbReference>
<dbReference type="Proteomes" id="UP000694397">
    <property type="component" value="Chromosome 3"/>
</dbReference>
<comment type="function">
    <text evidence="13">Modulator of macroautophagy that causes accumulation of autophagosomes under basal conditions and enhances autophagic flux. Represses cell death and promotes long-term clonogenic survival of cells grown in the absence of glucose in a macroautophagy-independent manner. May have some role in extracellular matrix engulfment or growth factor receptor recycling, both of which can modulate cell survival.</text>
</comment>
<keyword evidence="9" id="KW-0072">Autophagy</keyword>
<evidence type="ECO:0000256" key="15">
    <source>
        <dbReference type="SAM" id="SignalP"/>
    </source>
</evidence>
<evidence type="ECO:0000256" key="14">
    <source>
        <dbReference type="SAM" id="Phobius"/>
    </source>
</evidence>
<accession>A0A8C9RVB1</accession>
<dbReference type="AlphaFoldDB" id="A0A8C9RVB1"/>
<evidence type="ECO:0000256" key="12">
    <source>
        <dbReference type="ARBA" id="ARBA00023329"/>
    </source>
</evidence>
<feature type="transmembrane region" description="Helical" evidence="14">
    <location>
        <begin position="53"/>
        <end position="71"/>
    </location>
</feature>
<keyword evidence="8 14" id="KW-1133">Transmembrane helix</keyword>
<evidence type="ECO:0000256" key="11">
    <source>
        <dbReference type="ARBA" id="ARBA00023180"/>
    </source>
</evidence>
<evidence type="ECO:0000256" key="1">
    <source>
        <dbReference type="ARBA" id="ARBA00004337"/>
    </source>
</evidence>
<keyword evidence="15" id="KW-0732">Signal</keyword>
<protein>
    <recommendedName>
        <fullName evidence="16">CWH43-like N-terminal domain-containing protein</fullName>
    </recommendedName>
</protein>
<dbReference type="GO" id="GO:0000421">
    <property type="term" value="C:autophagosome membrane"/>
    <property type="evidence" value="ECO:0007669"/>
    <property type="project" value="UniProtKB-SubCell"/>
</dbReference>
<comment type="similarity">
    <text evidence="4">Belongs to the DRAM/TMEM150 family.</text>
</comment>
<evidence type="ECO:0000256" key="5">
    <source>
        <dbReference type="ARBA" id="ARBA00022475"/>
    </source>
</evidence>
<evidence type="ECO:0000256" key="2">
    <source>
        <dbReference type="ARBA" id="ARBA00004542"/>
    </source>
</evidence>
<keyword evidence="18" id="KW-1185">Reference proteome</keyword>
<dbReference type="GO" id="GO:0005886">
    <property type="term" value="C:plasma membrane"/>
    <property type="evidence" value="ECO:0007669"/>
    <property type="project" value="UniProtKB-SubCell"/>
</dbReference>
<keyword evidence="6 14" id="KW-0812">Transmembrane</keyword>
<dbReference type="GO" id="GO:0006914">
    <property type="term" value="P:autophagy"/>
    <property type="evidence" value="ECO:0007669"/>
    <property type="project" value="UniProtKB-KW"/>
</dbReference>
<dbReference type="GO" id="GO:0010008">
    <property type="term" value="C:endosome membrane"/>
    <property type="evidence" value="ECO:0007669"/>
    <property type="project" value="UniProtKB-SubCell"/>
</dbReference>
<reference evidence="17" key="2">
    <citation type="submission" date="2025-08" db="UniProtKB">
        <authorList>
            <consortium name="Ensembl"/>
        </authorList>
    </citation>
    <scope>IDENTIFICATION</scope>
</reference>
<comment type="subcellular location">
    <subcellularLocation>
        <location evidence="3">Cell membrane</location>
        <topology evidence="3">Multi-pass membrane protein</topology>
    </subcellularLocation>
    <subcellularLocation>
        <location evidence="2">Cytoplasmic vesicle</location>
        <location evidence="2">Autophagosome membrane</location>
        <topology evidence="2">Multi-pass membrane protein</topology>
    </subcellularLocation>
    <subcellularLocation>
        <location evidence="1">Endosome membrane</location>
        <topology evidence="1">Multi-pass membrane protein</topology>
    </subcellularLocation>
</comment>
<reference evidence="17" key="3">
    <citation type="submission" date="2025-09" db="UniProtKB">
        <authorList>
            <consortium name="Ensembl"/>
        </authorList>
    </citation>
    <scope>IDENTIFICATION</scope>
</reference>
<name>A0A8C9RVB1_SCLFO</name>
<evidence type="ECO:0000256" key="7">
    <source>
        <dbReference type="ARBA" id="ARBA00022753"/>
    </source>
</evidence>
<proteinExistence type="inferred from homology"/>
<evidence type="ECO:0000256" key="3">
    <source>
        <dbReference type="ARBA" id="ARBA00004651"/>
    </source>
</evidence>
<keyword evidence="12" id="KW-0968">Cytoplasmic vesicle</keyword>
<evidence type="ECO:0000256" key="9">
    <source>
        <dbReference type="ARBA" id="ARBA00023006"/>
    </source>
</evidence>
<dbReference type="OrthoDB" id="191706at2759"/>
<evidence type="ECO:0000259" key="16">
    <source>
        <dbReference type="Pfam" id="PF10277"/>
    </source>
</evidence>
<feature type="chain" id="PRO_5034421183" description="CWH43-like N-terminal domain-containing protein" evidence="15">
    <location>
        <begin position="19"/>
        <end position="235"/>
    </location>
</feature>
<feature type="transmembrane region" description="Helical" evidence="14">
    <location>
        <begin position="114"/>
        <end position="133"/>
    </location>
</feature>
<dbReference type="GeneTree" id="ENSGT01030000234578"/>
<evidence type="ECO:0000256" key="4">
    <source>
        <dbReference type="ARBA" id="ARBA00006565"/>
    </source>
</evidence>
<dbReference type="InterPro" id="IPR019402">
    <property type="entry name" value="CWH43_N"/>
</dbReference>
<organism evidence="17 18">
    <name type="scientific">Scleropages formosus</name>
    <name type="common">Asian bonytongue</name>
    <name type="synonym">Osteoglossum formosum</name>
    <dbReference type="NCBI Taxonomy" id="113540"/>
    <lineage>
        <taxon>Eukaryota</taxon>
        <taxon>Metazoa</taxon>
        <taxon>Chordata</taxon>
        <taxon>Craniata</taxon>
        <taxon>Vertebrata</taxon>
        <taxon>Euteleostomi</taxon>
        <taxon>Actinopterygii</taxon>
        <taxon>Neopterygii</taxon>
        <taxon>Teleostei</taxon>
        <taxon>Osteoglossocephala</taxon>
        <taxon>Osteoglossomorpha</taxon>
        <taxon>Osteoglossiformes</taxon>
        <taxon>Osteoglossidae</taxon>
        <taxon>Scleropages</taxon>
    </lineage>
</organism>
<feature type="signal peptide" evidence="15">
    <location>
        <begin position="1"/>
        <end position="18"/>
    </location>
</feature>
<dbReference type="Ensembl" id="ENSSFOT00015021205.2">
    <property type="protein sequence ID" value="ENSSFOP00015020971.2"/>
    <property type="gene ID" value="ENSSFOG00015013478.2"/>
</dbReference>
<evidence type="ECO:0000256" key="10">
    <source>
        <dbReference type="ARBA" id="ARBA00023136"/>
    </source>
</evidence>
<feature type="transmembrane region" description="Helical" evidence="14">
    <location>
        <begin position="145"/>
        <end position="167"/>
    </location>
</feature>
<keyword evidence="5" id="KW-1003">Cell membrane</keyword>